<organism evidence="3 4">
    <name type="scientific">Aspergillus japonicus CBS 114.51</name>
    <dbReference type="NCBI Taxonomy" id="1448312"/>
    <lineage>
        <taxon>Eukaryota</taxon>
        <taxon>Fungi</taxon>
        <taxon>Dikarya</taxon>
        <taxon>Ascomycota</taxon>
        <taxon>Pezizomycotina</taxon>
        <taxon>Eurotiomycetes</taxon>
        <taxon>Eurotiomycetidae</taxon>
        <taxon>Eurotiales</taxon>
        <taxon>Aspergillaceae</taxon>
        <taxon>Aspergillus</taxon>
        <taxon>Aspergillus subgen. Circumdati</taxon>
    </lineage>
</organism>
<keyword evidence="4" id="KW-1185">Reference proteome</keyword>
<keyword evidence="2" id="KW-0812">Transmembrane</keyword>
<reference evidence="3 4" key="1">
    <citation type="submission" date="2018-02" db="EMBL/GenBank/DDBJ databases">
        <title>The genomes of Aspergillus section Nigri reveals drivers in fungal speciation.</title>
        <authorList>
            <consortium name="DOE Joint Genome Institute"/>
            <person name="Vesth T.C."/>
            <person name="Nybo J."/>
            <person name="Theobald S."/>
            <person name="Brandl J."/>
            <person name="Frisvad J.C."/>
            <person name="Nielsen K.F."/>
            <person name="Lyhne E.K."/>
            <person name="Kogle M.E."/>
            <person name="Kuo A."/>
            <person name="Riley R."/>
            <person name="Clum A."/>
            <person name="Nolan M."/>
            <person name="Lipzen A."/>
            <person name="Salamov A."/>
            <person name="Henrissat B."/>
            <person name="Wiebenga A."/>
            <person name="De vries R.P."/>
            <person name="Grigoriev I.V."/>
            <person name="Mortensen U.H."/>
            <person name="Andersen M.R."/>
            <person name="Baker S.E."/>
        </authorList>
    </citation>
    <scope>NUCLEOTIDE SEQUENCE [LARGE SCALE GENOMIC DNA]</scope>
    <source>
        <strain evidence="3 4">CBS 114.51</strain>
    </source>
</reference>
<keyword evidence="2" id="KW-0472">Membrane</keyword>
<dbReference type="EMBL" id="KZ824770">
    <property type="protein sequence ID" value="RAH87468.1"/>
    <property type="molecule type" value="Genomic_DNA"/>
</dbReference>
<sequence length="104" mass="12129">MVVVRVWWCYRLRDLEGSLQKKKRDHPDNKGGRKRHETAGSSSSLLHSHLQKTLRTQRVSSWSITSFLYLFLSLCIELPSYLCLRFFSKTLPTVMSIKESGTIR</sequence>
<evidence type="ECO:0000313" key="4">
    <source>
        <dbReference type="Proteomes" id="UP000249497"/>
    </source>
</evidence>
<keyword evidence="2" id="KW-1133">Transmembrane helix</keyword>
<accession>A0A8T8XHS6</accession>
<feature type="region of interest" description="Disordered" evidence="1">
    <location>
        <begin position="20"/>
        <end position="46"/>
    </location>
</feature>
<dbReference type="AlphaFoldDB" id="A0A8T8XHS6"/>
<evidence type="ECO:0000313" key="3">
    <source>
        <dbReference type="EMBL" id="RAH87468.1"/>
    </source>
</evidence>
<evidence type="ECO:0000256" key="1">
    <source>
        <dbReference type="SAM" id="MobiDB-lite"/>
    </source>
</evidence>
<evidence type="ECO:0000256" key="2">
    <source>
        <dbReference type="SAM" id="Phobius"/>
    </source>
</evidence>
<dbReference type="GeneID" id="37174046"/>
<gene>
    <name evidence="3" type="ORF">BO86DRAFT_3726</name>
</gene>
<proteinExistence type="predicted"/>
<feature type="transmembrane region" description="Helical" evidence="2">
    <location>
        <begin position="67"/>
        <end position="87"/>
    </location>
</feature>
<name>A0A8T8XHS6_ASPJA</name>
<protein>
    <submittedName>
        <fullName evidence="3">Uncharacterized protein</fullName>
    </submittedName>
</protein>
<dbReference type="RefSeq" id="XP_025533362.1">
    <property type="nucleotide sequence ID" value="XM_025670354.1"/>
</dbReference>
<dbReference type="Proteomes" id="UP000249497">
    <property type="component" value="Unassembled WGS sequence"/>
</dbReference>